<accession>A0A7W3RBI5</accession>
<dbReference type="Pfam" id="PF00535">
    <property type="entry name" value="Glycos_transf_2"/>
    <property type="match status" value="1"/>
</dbReference>
<comment type="caution">
    <text evidence="5">The sequence shown here is derived from an EMBL/GenBank/DDBJ whole genome shotgun (WGS) entry which is preliminary data.</text>
</comment>
<dbReference type="PANTHER" id="PTHR43685">
    <property type="entry name" value="GLYCOSYLTRANSFERASE"/>
    <property type="match status" value="1"/>
</dbReference>
<reference evidence="5 6" key="1">
    <citation type="submission" date="2020-08" db="EMBL/GenBank/DDBJ databases">
        <title>Sequencing the genomes of 1000 actinobacteria strains.</title>
        <authorList>
            <person name="Klenk H.-P."/>
        </authorList>
    </citation>
    <scope>NUCLEOTIDE SEQUENCE [LARGE SCALE GENOMIC DNA]</scope>
    <source>
        <strain evidence="5 6">DSM 45823</strain>
    </source>
</reference>
<dbReference type="Gene3D" id="3.90.550.10">
    <property type="entry name" value="Spore Coat Polysaccharide Biosynthesis Protein SpsA, Chain A"/>
    <property type="match status" value="1"/>
</dbReference>
<evidence type="ECO:0000313" key="6">
    <source>
        <dbReference type="Proteomes" id="UP000539313"/>
    </source>
</evidence>
<evidence type="ECO:0000259" key="4">
    <source>
        <dbReference type="Pfam" id="PF00535"/>
    </source>
</evidence>
<keyword evidence="3 5" id="KW-0808">Transferase</keyword>
<evidence type="ECO:0000256" key="3">
    <source>
        <dbReference type="ARBA" id="ARBA00022679"/>
    </source>
</evidence>
<keyword evidence="2" id="KW-0328">Glycosyltransferase</keyword>
<dbReference type="AlphaFoldDB" id="A0A7W3RBI5"/>
<dbReference type="EMBL" id="JACJII010000001">
    <property type="protein sequence ID" value="MBA9006794.1"/>
    <property type="molecule type" value="Genomic_DNA"/>
</dbReference>
<dbReference type="Proteomes" id="UP000539313">
    <property type="component" value="Unassembled WGS sequence"/>
</dbReference>
<evidence type="ECO:0000256" key="1">
    <source>
        <dbReference type="ARBA" id="ARBA00006739"/>
    </source>
</evidence>
<proteinExistence type="inferred from homology"/>
<keyword evidence="6" id="KW-1185">Reference proteome</keyword>
<comment type="similarity">
    <text evidence="1">Belongs to the glycosyltransferase 2 family.</text>
</comment>
<dbReference type="RefSeq" id="WP_312881366.1">
    <property type="nucleotide sequence ID" value="NZ_JACJII010000001.1"/>
</dbReference>
<dbReference type="GO" id="GO:0016757">
    <property type="term" value="F:glycosyltransferase activity"/>
    <property type="evidence" value="ECO:0007669"/>
    <property type="project" value="UniProtKB-KW"/>
</dbReference>
<organism evidence="5 6">
    <name type="scientific">Thermomonospora cellulosilytica</name>
    <dbReference type="NCBI Taxonomy" id="1411118"/>
    <lineage>
        <taxon>Bacteria</taxon>
        <taxon>Bacillati</taxon>
        <taxon>Actinomycetota</taxon>
        <taxon>Actinomycetes</taxon>
        <taxon>Streptosporangiales</taxon>
        <taxon>Thermomonosporaceae</taxon>
        <taxon>Thermomonospora</taxon>
    </lineage>
</organism>
<evidence type="ECO:0000256" key="2">
    <source>
        <dbReference type="ARBA" id="ARBA00022676"/>
    </source>
</evidence>
<name>A0A7W3RBI5_9ACTN</name>
<feature type="domain" description="Glycosyltransferase 2-like" evidence="4">
    <location>
        <begin position="4"/>
        <end position="161"/>
    </location>
</feature>
<gene>
    <name evidence="5" type="ORF">HNR21_005676</name>
</gene>
<dbReference type="PANTHER" id="PTHR43685:SF5">
    <property type="entry name" value="GLYCOSYLTRANSFERASE EPSE-RELATED"/>
    <property type="match status" value="1"/>
</dbReference>
<sequence>MKTSVVIATRDRWAELARTLRRLAALPERPPVVVVDNASRDGTPRRVREAFPQVRVVMLPRNLGACARNVGVAHTATPYVAFSDDDSWWEPGALAEAARRLDACPRLGVLVGRIHLAPDGRIDRASAKMAVAPLGREPDLPGPSVLGFPACAAVVRRAAFEAAGGFHRLLFFGGEETLLALDLAVAGWGLAYVGEVRAWHAPSPHREAAPLRWALHRRNDLLVSWMRRPLSRALAGTGGLALRAGTGDGAALTALLGLARRLPAALARRRRLPPVIEHRLRVLHELE</sequence>
<dbReference type="InterPro" id="IPR050834">
    <property type="entry name" value="Glycosyltransf_2"/>
</dbReference>
<dbReference type="SUPFAM" id="SSF53448">
    <property type="entry name" value="Nucleotide-diphospho-sugar transferases"/>
    <property type="match status" value="1"/>
</dbReference>
<dbReference type="InterPro" id="IPR001173">
    <property type="entry name" value="Glyco_trans_2-like"/>
</dbReference>
<dbReference type="InterPro" id="IPR029044">
    <property type="entry name" value="Nucleotide-diphossugar_trans"/>
</dbReference>
<evidence type="ECO:0000313" key="5">
    <source>
        <dbReference type="EMBL" id="MBA9006794.1"/>
    </source>
</evidence>
<protein>
    <submittedName>
        <fullName evidence="5">GT2 family glycosyltransferase</fullName>
    </submittedName>
</protein>